<dbReference type="GO" id="GO:0004180">
    <property type="term" value="F:carboxypeptidase activity"/>
    <property type="evidence" value="ECO:0007669"/>
    <property type="project" value="UniProtKB-KW"/>
</dbReference>
<feature type="domain" description="Glycosyl transferase family 51" evidence="13">
    <location>
        <begin position="74"/>
        <end position="237"/>
    </location>
</feature>
<dbReference type="InterPro" id="IPR009647">
    <property type="entry name" value="PBP_C"/>
</dbReference>
<dbReference type="InterPro" id="IPR036950">
    <property type="entry name" value="PBP_transglycosylase"/>
</dbReference>
<dbReference type="InterPro" id="IPR011815">
    <property type="entry name" value="PBP_1c"/>
</dbReference>
<keyword evidence="4" id="KW-0121">Carboxypeptidase</keyword>
<evidence type="ECO:0000256" key="8">
    <source>
        <dbReference type="ARBA" id="ARBA00022801"/>
    </source>
</evidence>
<dbReference type="InterPro" id="IPR012338">
    <property type="entry name" value="Beta-lactam/transpept-like"/>
</dbReference>
<dbReference type="PANTHER" id="PTHR32282">
    <property type="entry name" value="BINDING PROTEIN TRANSPEPTIDASE, PUTATIVE-RELATED"/>
    <property type="match status" value="1"/>
</dbReference>
<dbReference type="GO" id="GO:0008658">
    <property type="term" value="F:penicillin binding"/>
    <property type="evidence" value="ECO:0007669"/>
    <property type="project" value="InterPro"/>
</dbReference>
<organism evidence="15 16">
    <name type="scientific">Capnocytophaga leadbetteri</name>
    <dbReference type="NCBI Taxonomy" id="327575"/>
    <lineage>
        <taxon>Bacteria</taxon>
        <taxon>Pseudomonadati</taxon>
        <taxon>Bacteroidota</taxon>
        <taxon>Flavobacteriia</taxon>
        <taxon>Flavobacteriales</taxon>
        <taxon>Flavobacteriaceae</taxon>
        <taxon>Capnocytophaga</taxon>
    </lineage>
</organism>
<evidence type="ECO:0000256" key="4">
    <source>
        <dbReference type="ARBA" id="ARBA00022645"/>
    </source>
</evidence>
<dbReference type="InterPro" id="IPR050396">
    <property type="entry name" value="Glycosyltr_51/Transpeptidase"/>
</dbReference>
<dbReference type="RefSeq" id="WP_095914358.1">
    <property type="nucleotide sequence ID" value="NZ_CP022384.1"/>
</dbReference>
<name>A0A250FB18_9FLAO</name>
<dbReference type="InterPro" id="IPR001264">
    <property type="entry name" value="Glyco_trans_51"/>
</dbReference>
<dbReference type="NCBIfam" id="TIGR02073">
    <property type="entry name" value="PBP_1c"/>
    <property type="match status" value="1"/>
</dbReference>
<dbReference type="GO" id="GO:0030288">
    <property type="term" value="C:outer membrane-bounded periplasmic space"/>
    <property type="evidence" value="ECO:0007669"/>
    <property type="project" value="TreeGrafter"/>
</dbReference>
<evidence type="ECO:0000256" key="1">
    <source>
        <dbReference type="ARBA" id="ARBA00004752"/>
    </source>
</evidence>
<dbReference type="Pfam" id="PF00905">
    <property type="entry name" value="Transpeptidase"/>
    <property type="match status" value="1"/>
</dbReference>
<reference evidence="16" key="1">
    <citation type="submission" date="2017-06" db="EMBL/GenBank/DDBJ databases">
        <title>Capnocytophaga spp. assemblies.</title>
        <authorList>
            <person name="Gulvik C.A."/>
        </authorList>
    </citation>
    <scope>NUCLEOTIDE SEQUENCE [LARGE SCALE GENOMIC DNA]</scope>
    <source>
        <strain evidence="16">H6253</strain>
    </source>
</reference>
<comment type="pathway">
    <text evidence="1">Cell wall biogenesis; peptidoglycan biosynthesis.</text>
</comment>
<dbReference type="Pfam" id="PF06832">
    <property type="entry name" value="BiPBP_C"/>
    <property type="match status" value="1"/>
</dbReference>
<dbReference type="AlphaFoldDB" id="A0A250FB18"/>
<dbReference type="Proteomes" id="UP000217276">
    <property type="component" value="Chromosome"/>
</dbReference>
<gene>
    <name evidence="15" type="primary">pbpC</name>
    <name evidence="15" type="ORF">CGC53_08245</name>
</gene>
<evidence type="ECO:0000256" key="3">
    <source>
        <dbReference type="ARBA" id="ARBA00007739"/>
    </source>
</evidence>
<evidence type="ECO:0000256" key="9">
    <source>
        <dbReference type="ARBA" id="ARBA00023268"/>
    </source>
</evidence>
<dbReference type="EMBL" id="CP022384">
    <property type="protein sequence ID" value="ATA82333.1"/>
    <property type="molecule type" value="Genomic_DNA"/>
</dbReference>
<comment type="catalytic activity">
    <reaction evidence="11">
        <text>[GlcNAc-(1-&gt;4)-Mur2Ac(oyl-L-Ala-gamma-D-Glu-L-Lys-D-Ala-D-Ala)](n)-di-trans,octa-cis-undecaprenyl diphosphate + beta-D-GlcNAc-(1-&gt;4)-Mur2Ac(oyl-L-Ala-gamma-D-Glu-L-Lys-D-Ala-D-Ala)-di-trans,octa-cis-undecaprenyl diphosphate = [GlcNAc-(1-&gt;4)-Mur2Ac(oyl-L-Ala-gamma-D-Glu-L-Lys-D-Ala-D-Ala)](n+1)-di-trans,octa-cis-undecaprenyl diphosphate + di-trans,octa-cis-undecaprenyl diphosphate + H(+)</text>
        <dbReference type="Rhea" id="RHEA:23708"/>
        <dbReference type="Rhea" id="RHEA-COMP:9602"/>
        <dbReference type="Rhea" id="RHEA-COMP:9603"/>
        <dbReference type="ChEBI" id="CHEBI:15378"/>
        <dbReference type="ChEBI" id="CHEBI:58405"/>
        <dbReference type="ChEBI" id="CHEBI:60033"/>
        <dbReference type="ChEBI" id="CHEBI:78435"/>
        <dbReference type="EC" id="2.4.99.28"/>
    </reaction>
</comment>
<dbReference type="InterPro" id="IPR001460">
    <property type="entry name" value="PCN-bd_Tpept"/>
</dbReference>
<dbReference type="GO" id="GO:0006508">
    <property type="term" value="P:proteolysis"/>
    <property type="evidence" value="ECO:0007669"/>
    <property type="project" value="UniProtKB-KW"/>
</dbReference>
<evidence type="ECO:0000256" key="5">
    <source>
        <dbReference type="ARBA" id="ARBA00022670"/>
    </source>
</evidence>
<evidence type="ECO:0000313" key="15">
    <source>
        <dbReference type="EMBL" id="ATA82333.1"/>
    </source>
</evidence>
<evidence type="ECO:0000259" key="14">
    <source>
        <dbReference type="Pfam" id="PF06832"/>
    </source>
</evidence>
<feature type="domain" description="Penicillin-binding protein transpeptidase" evidence="12">
    <location>
        <begin position="314"/>
        <end position="467"/>
    </location>
</feature>
<keyword evidence="16" id="KW-1185">Reference proteome</keyword>
<dbReference type="KEGG" id="clk:CGC53_08245"/>
<dbReference type="Gene3D" id="3.40.710.10">
    <property type="entry name" value="DD-peptidase/beta-lactamase superfamily"/>
    <property type="match status" value="1"/>
</dbReference>
<evidence type="ECO:0000256" key="11">
    <source>
        <dbReference type="ARBA" id="ARBA00049902"/>
    </source>
</evidence>
<dbReference type="GO" id="GO:0008955">
    <property type="term" value="F:peptidoglycan glycosyltransferase activity"/>
    <property type="evidence" value="ECO:0007669"/>
    <property type="project" value="UniProtKB-EC"/>
</dbReference>
<evidence type="ECO:0000256" key="6">
    <source>
        <dbReference type="ARBA" id="ARBA00022676"/>
    </source>
</evidence>
<dbReference type="Pfam" id="PF00912">
    <property type="entry name" value="Transgly"/>
    <property type="match status" value="1"/>
</dbReference>
<keyword evidence="7" id="KW-0808">Transferase</keyword>
<keyword evidence="9" id="KW-0511">Multifunctional enzyme</keyword>
<dbReference type="SUPFAM" id="SSF56601">
    <property type="entry name" value="beta-lactamase/transpeptidase-like"/>
    <property type="match status" value="1"/>
</dbReference>
<comment type="similarity">
    <text evidence="2">In the C-terminal section; belongs to the transpeptidase family.</text>
</comment>
<keyword evidence="5" id="KW-0645">Protease</keyword>
<dbReference type="PANTHER" id="PTHR32282:SF15">
    <property type="entry name" value="PENICILLIN-BINDING PROTEIN 1C"/>
    <property type="match status" value="1"/>
</dbReference>
<keyword evidence="6" id="KW-0328">Glycosyltransferase</keyword>
<sequence length="793" mass="89491">MRIFAPMKKRLLHIVSYIQKKVRQHPIKSGVTLLLLLAYAFCLPRHLFPQPYATVLESAEGKLLSAKIATDGQWRFPEVDSVPYRFKMSVLQFEDAHFYRHWGVNPVSVVKALVRNVKSGRVQRGGSTLTQQVVRIARNHQQRTYAEKLIEMIWATRLEFRYSKESILRLYASHAPFGGNVVGLDMAAWRYFGVAPHQLSWAQSATLAVLPNAPSLIFPGKNQQRLLAKRNALLHKLYTAQIIDKETYDLALTEPLPTEPHPIPQLAPHLLAYASKTREGQRITTSLPIDLQQKVSQIVAGYYSHYSQSEIYNMAALVVEVKTRKVLAYVGNTPTDENHQKDVDIIHAPRSTGSVLKPFLYAAMLHEGELLPTTLIPDVPTQIAGYSPQNFSNSFEGAVPADMALAKSLNVPFVWLLRQFTTYRFYEVLQKLRLKNISRHPDHYGLSIILGGAESNLWDLAQAYTNLASEVNVFAATQQYRTAEFQSLSYMAGSPPDFGKATTALPTLRAGALYSMFSAMKEVNRPTDDVAWRYYESARKIAWKTGTSFGNKDAWAIGATPEYVVAVWVGNATGEGRPTLTGVSYAAPVMFSVFNALPHTTWFQQPLDDMREVTICEQSGYLAKPECPQKLLRTTLAPKEIGQCPYHKLVHLTPDAQYQVNASCQPVDQIYTKAWFVLPPVMEWYYKQQHVHYQSLPPFRSDCTEGVAQKALDFVYPKHLSVIYTTKSFGGEQQPFVAKAANRSGKLFWYIDDVYLGTTDTFHEMNIFAAKGEHLLKIINEKGDEKTIKVICQ</sequence>
<evidence type="ECO:0000259" key="12">
    <source>
        <dbReference type="Pfam" id="PF00905"/>
    </source>
</evidence>
<evidence type="ECO:0000256" key="7">
    <source>
        <dbReference type="ARBA" id="ARBA00022679"/>
    </source>
</evidence>
<evidence type="ECO:0000313" key="16">
    <source>
        <dbReference type="Proteomes" id="UP000217276"/>
    </source>
</evidence>
<dbReference type="GO" id="GO:0009252">
    <property type="term" value="P:peptidoglycan biosynthetic process"/>
    <property type="evidence" value="ECO:0007669"/>
    <property type="project" value="InterPro"/>
</dbReference>
<dbReference type="Gene3D" id="1.10.3810.10">
    <property type="entry name" value="Biosynthetic peptidoglycan transglycosylase-like"/>
    <property type="match status" value="1"/>
</dbReference>
<evidence type="ECO:0000259" key="13">
    <source>
        <dbReference type="Pfam" id="PF00912"/>
    </source>
</evidence>
<evidence type="ECO:0000256" key="2">
    <source>
        <dbReference type="ARBA" id="ARBA00007090"/>
    </source>
</evidence>
<dbReference type="EC" id="2.4.99.28" evidence="10"/>
<keyword evidence="8" id="KW-0378">Hydrolase</keyword>
<protein>
    <recommendedName>
        <fullName evidence="10">peptidoglycan glycosyltransferase</fullName>
        <ecNumber evidence="10">2.4.99.28</ecNumber>
    </recommendedName>
</protein>
<feature type="domain" description="Penicillin-binding C-terminal" evidence="14">
    <location>
        <begin position="708"/>
        <end position="790"/>
    </location>
</feature>
<evidence type="ECO:0000256" key="10">
    <source>
        <dbReference type="ARBA" id="ARBA00044770"/>
    </source>
</evidence>
<dbReference type="InterPro" id="IPR023346">
    <property type="entry name" value="Lysozyme-like_dom_sf"/>
</dbReference>
<dbReference type="SUPFAM" id="SSF53955">
    <property type="entry name" value="Lysozyme-like"/>
    <property type="match status" value="1"/>
</dbReference>
<comment type="similarity">
    <text evidence="3">In the N-terminal section; belongs to the glycosyltransferase 51 family.</text>
</comment>
<accession>A0A250FB18</accession>
<proteinExistence type="inferred from homology"/>